<evidence type="ECO:0000313" key="5">
    <source>
        <dbReference type="Proteomes" id="UP000290218"/>
    </source>
</evidence>
<sequence>MPHPVCIKLRPAQGGDLPFLESLRLSTMWDVVERHYPWESSAQLKRIFDHLECAHIITADHLDIGLLKVHRTKSEIHLIQIQILPDYQNQGVGSSLIMTLQQESLLSGSPITLKVFKSNRACRLYQRLGFIPFAEDEHRFHLRWDPETFSADSPHLSQSLLPPEVA</sequence>
<dbReference type="SUPFAM" id="SSF55729">
    <property type="entry name" value="Acyl-CoA N-acyltransferases (Nat)"/>
    <property type="match status" value="1"/>
</dbReference>
<evidence type="ECO:0000256" key="1">
    <source>
        <dbReference type="ARBA" id="ARBA00022679"/>
    </source>
</evidence>
<comment type="caution">
    <text evidence="4">The sequence shown here is derived from an EMBL/GenBank/DDBJ whole genome shotgun (WGS) entry which is preliminary data.</text>
</comment>
<proteinExistence type="predicted"/>
<dbReference type="Pfam" id="PF13508">
    <property type="entry name" value="Acetyltransf_7"/>
    <property type="match status" value="1"/>
</dbReference>
<name>A0A4Q1CB53_9BACT</name>
<evidence type="ECO:0000256" key="2">
    <source>
        <dbReference type="ARBA" id="ARBA00023315"/>
    </source>
</evidence>
<dbReference type="CDD" id="cd04301">
    <property type="entry name" value="NAT_SF"/>
    <property type="match status" value="1"/>
</dbReference>
<gene>
    <name evidence="4" type="ORF">ESB00_10770</name>
</gene>
<keyword evidence="1 4" id="KW-0808">Transferase</keyword>
<keyword evidence="2" id="KW-0012">Acyltransferase</keyword>
<organism evidence="4 5">
    <name type="scientific">Oleiharenicola lentus</name>
    <dbReference type="NCBI Taxonomy" id="2508720"/>
    <lineage>
        <taxon>Bacteria</taxon>
        <taxon>Pseudomonadati</taxon>
        <taxon>Verrucomicrobiota</taxon>
        <taxon>Opitutia</taxon>
        <taxon>Opitutales</taxon>
        <taxon>Opitutaceae</taxon>
        <taxon>Oleiharenicola</taxon>
    </lineage>
</organism>
<dbReference type="InterPro" id="IPR016181">
    <property type="entry name" value="Acyl_CoA_acyltransferase"/>
</dbReference>
<evidence type="ECO:0000313" key="4">
    <source>
        <dbReference type="EMBL" id="RXK56325.1"/>
    </source>
</evidence>
<reference evidence="4 5" key="1">
    <citation type="submission" date="2019-01" db="EMBL/GenBank/DDBJ databases">
        <title>Lacunisphaera sp. strain TWA-58.</title>
        <authorList>
            <person name="Chen W.-M."/>
        </authorList>
    </citation>
    <scope>NUCLEOTIDE SEQUENCE [LARGE SCALE GENOMIC DNA]</scope>
    <source>
        <strain evidence="4 5">TWA-58</strain>
    </source>
</reference>
<accession>A0A4Q1CB53</accession>
<dbReference type="PROSITE" id="PS51186">
    <property type="entry name" value="GNAT"/>
    <property type="match status" value="1"/>
</dbReference>
<feature type="domain" description="N-acetyltransferase" evidence="3">
    <location>
        <begin position="7"/>
        <end position="147"/>
    </location>
</feature>
<dbReference type="OrthoDB" id="794462at2"/>
<dbReference type="GO" id="GO:0016747">
    <property type="term" value="F:acyltransferase activity, transferring groups other than amino-acyl groups"/>
    <property type="evidence" value="ECO:0007669"/>
    <property type="project" value="InterPro"/>
</dbReference>
<dbReference type="PANTHER" id="PTHR43800:SF1">
    <property type="entry name" value="PEPTIDYL-LYSINE N-ACETYLTRANSFERASE YJAB"/>
    <property type="match status" value="1"/>
</dbReference>
<dbReference type="AlphaFoldDB" id="A0A4Q1CB53"/>
<evidence type="ECO:0000259" key="3">
    <source>
        <dbReference type="PROSITE" id="PS51186"/>
    </source>
</evidence>
<dbReference type="PANTHER" id="PTHR43800">
    <property type="entry name" value="PEPTIDYL-LYSINE N-ACETYLTRANSFERASE YJAB"/>
    <property type="match status" value="1"/>
</dbReference>
<dbReference type="EMBL" id="SDHX01000001">
    <property type="protein sequence ID" value="RXK56325.1"/>
    <property type="molecule type" value="Genomic_DNA"/>
</dbReference>
<dbReference type="InterPro" id="IPR000182">
    <property type="entry name" value="GNAT_dom"/>
</dbReference>
<dbReference type="Proteomes" id="UP000290218">
    <property type="component" value="Unassembled WGS sequence"/>
</dbReference>
<keyword evidence="5" id="KW-1185">Reference proteome</keyword>
<dbReference type="Gene3D" id="3.40.630.30">
    <property type="match status" value="1"/>
</dbReference>
<dbReference type="RefSeq" id="WP_129047693.1">
    <property type="nucleotide sequence ID" value="NZ_SDHX01000001.1"/>
</dbReference>
<protein>
    <submittedName>
        <fullName evidence="4">N-acetyltransferase</fullName>
    </submittedName>
</protein>